<comment type="caution">
    <text evidence="1">The sequence shown here is derived from an EMBL/GenBank/DDBJ whole genome shotgun (WGS) entry which is preliminary data.</text>
</comment>
<dbReference type="AlphaFoldDB" id="X1T5N5"/>
<gene>
    <name evidence="1" type="ORF">S12H4_27881</name>
</gene>
<name>X1T5N5_9ZZZZ</name>
<accession>X1T5N5</accession>
<organism evidence="1">
    <name type="scientific">marine sediment metagenome</name>
    <dbReference type="NCBI Taxonomy" id="412755"/>
    <lineage>
        <taxon>unclassified sequences</taxon>
        <taxon>metagenomes</taxon>
        <taxon>ecological metagenomes</taxon>
    </lineage>
</organism>
<feature type="non-terminal residue" evidence="1">
    <location>
        <position position="1"/>
    </location>
</feature>
<protein>
    <submittedName>
        <fullName evidence="1">Uncharacterized protein</fullName>
    </submittedName>
</protein>
<sequence length="30" mass="3167">DLQPGTDRESPPLSVYAQAVGGPPPPFILF</sequence>
<reference evidence="1" key="1">
    <citation type="journal article" date="2014" name="Front. Microbiol.">
        <title>High frequency of phylogenetically diverse reductive dehalogenase-homologous genes in deep subseafloor sedimentary metagenomes.</title>
        <authorList>
            <person name="Kawai M."/>
            <person name="Futagami T."/>
            <person name="Toyoda A."/>
            <person name="Takaki Y."/>
            <person name="Nishi S."/>
            <person name="Hori S."/>
            <person name="Arai W."/>
            <person name="Tsubouchi T."/>
            <person name="Morono Y."/>
            <person name="Uchiyama I."/>
            <person name="Ito T."/>
            <person name="Fujiyama A."/>
            <person name="Inagaki F."/>
            <person name="Takami H."/>
        </authorList>
    </citation>
    <scope>NUCLEOTIDE SEQUENCE</scope>
    <source>
        <strain evidence="1">Expedition CK06-06</strain>
    </source>
</reference>
<proteinExistence type="predicted"/>
<evidence type="ECO:0000313" key="1">
    <source>
        <dbReference type="EMBL" id="GAJ00638.1"/>
    </source>
</evidence>
<dbReference type="EMBL" id="BARW01015949">
    <property type="protein sequence ID" value="GAJ00638.1"/>
    <property type="molecule type" value="Genomic_DNA"/>
</dbReference>